<evidence type="ECO:0000256" key="1">
    <source>
        <dbReference type="ARBA" id="ARBA00004141"/>
    </source>
</evidence>
<sequence>MLTDFAFLLLFLLGGAGFVLMTFTVSRLLRPDRPNEEKVTTYESGEDPIGSAWGRFNIRFYVIALVFLLFEVEIAFLFPWATVFGQEKLIEETNGLWGWFALAEVFIFVLILILGLAYVWKKGFLDWVKPEQKQSDYQSKIPASAYKKFME</sequence>
<proteinExistence type="inferred from homology"/>
<accession>A0ABP9D621</accession>
<keyword evidence="7" id="KW-1003">Cell membrane</keyword>
<evidence type="ECO:0000313" key="9">
    <source>
        <dbReference type="EMBL" id="GAA4831436.1"/>
    </source>
</evidence>
<feature type="transmembrane region" description="Helical" evidence="7">
    <location>
        <begin position="96"/>
        <end position="120"/>
    </location>
</feature>
<keyword evidence="4 7" id="KW-0812">Transmembrane</keyword>
<comment type="subcellular location">
    <subcellularLocation>
        <location evidence="7 8">Cell membrane</location>
        <topology evidence="7 8">Multi-pass membrane protein</topology>
    </subcellularLocation>
    <subcellularLocation>
        <location evidence="1">Membrane</location>
        <topology evidence="1">Multi-pass membrane protein</topology>
    </subcellularLocation>
</comment>
<dbReference type="HAMAP" id="MF_01394">
    <property type="entry name" value="NDH1_NuoA"/>
    <property type="match status" value="1"/>
</dbReference>
<gene>
    <name evidence="9" type="primary">ndhC</name>
    <name evidence="7" type="synonym">nuoA</name>
    <name evidence="9" type="ORF">GCM10023331_15860</name>
</gene>
<dbReference type="PANTHER" id="PTHR11058:SF9">
    <property type="entry name" value="NADH-UBIQUINONE OXIDOREDUCTASE CHAIN 3"/>
    <property type="match status" value="1"/>
</dbReference>
<dbReference type="InterPro" id="IPR038430">
    <property type="entry name" value="NDAH_ubi_oxred_su3_sf"/>
</dbReference>
<dbReference type="PANTHER" id="PTHR11058">
    <property type="entry name" value="NADH-UBIQUINONE OXIDOREDUCTASE CHAIN 3"/>
    <property type="match status" value="1"/>
</dbReference>
<evidence type="ECO:0000256" key="5">
    <source>
        <dbReference type="ARBA" id="ARBA00022989"/>
    </source>
</evidence>
<organism evidence="9 10">
    <name type="scientific">Algivirga pacifica</name>
    <dbReference type="NCBI Taxonomy" id="1162670"/>
    <lineage>
        <taxon>Bacteria</taxon>
        <taxon>Pseudomonadati</taxon>
        <taxon>Bacteroidota</taxon>
        <taxon>Cytophagia</taxon>
        <taxon>Cytophagales</taxon>
        <taxon>Flammeovirgaceae</taxon>
        <taxon>Algivirga</taxon>
    </lineage>
</organism>
<keyword evidence="6 7" id="KW-0472">Membrane</keyword>
<reference evidence="10" key="1">
    <citation type="journal article" date="2019" name="Int. J. Syst. Evol. Microbiol.">
        <title>The Global Catalogue of Microorganisms (GCM) 10K type strain sequencing project: providing services to taxonomists for standard genome sequencing and annotation.</title>
        <authorList>
            <consortium name="The Broad Institute Genomics Platform"/>
            <consortium name="The Broad Institute Genome Sequencing Center for Infectious Disease"/>
            <person name="Wu L."/>
            <person name="Ma J."/>
        </authorList>
    </citation>
    <scope>NUCLEOTIDE SEQUENCE [LARGE SCALE GENOMIC DNA]</scope>
    <source>
        <strain evidence="10">JCM 18326</strain>
    </source>
</reference>
<feature type="transmembrane region" description="Helical" evidence="7">
    <location>
        <begin position="60"/>
        <end position="84"/>
    </location>
</feature>
<evidence type="ECO:0000256" key="6">
    <source>
        <dbReference type="ARBA" id="ARBA00023136"/>
    </source>
</evidence>
<comment type="similarity">
    <text evidence="2 7 8">Belongs to the complex I subunit 3 family.</text>
</comment>
<dbReference type="InterPro" id="IPR023043">
    <property type="entry name" value="NAD(P)H_OxRDtase_bac/plastid"/>
</dbReference>
<dbReference type="Pfam" id="PF00507">
    <property type="entry name" value="Oxidored_q4"/>
    <property type="match status" value="1"/>
</dbReference>
<dbReference type="Proteomes" id="UP001500298">
    <property type="component" value="Unassembled WGS sequence"/>
</dbReference>
<dbReference type="InterPro" id="IPR000440">
    <property type="entry name" value="NADH_UbQ/plastoQ_OxRdtase_su3"/>
</dbReference>
<comment type="caution">
    <text evidence="9">The sequence shown here is derived from an EMBL/GenBank/DDBJ whole genome shotgun (WGS) entry which is preliminary data.</text>
</comment>
<evidence type="ECO:0000256" key="3">
    <source>
        <dbReference type="ARBA" id="ARBA00022448"/>
    </source>
</evidence>
<keyword evidence="3 7" id="KW-0813">Transport</keyword>
<evidence type="ECO:0000256" key="8">
    <source>
        <dbReference type="RuleBase" id="RU003639"/>
    </source>
</evidence>
<evidence type="ECO:0000256" key="2">
    <source>
        <dbReference type="ARBA" id="ARBA00008472"/>
    </source>
</evidence>
<protein>
    <recommendedName>
        <fullName evidence="7">NADH-quinone oxidoreductase subunit A</fullName>
        <ecNumber evidence="7">7.1.1.-</ecNumber>
    </recommendedName>
    <alternativeName>
        <fullName evidence="7">NADH dehydrogenase I subunit A</fullName>
    </alternativeName>
    <alternativeName>
        <fullName evidence="7">NDH-1 subunit A</fullName>
    </alternativeName>
    <alternativeName>
        <fullName evidence="7">NUO1</fullName>
    </alternativeName>
</protein>
<keyword evidence="7 8" id="KW-0874">Quinone</keyword>
<evidence type="ECO:0000313" key="10">
    <source>
        <dbReference type="Proteomes" id="UP001500298"/>
    </source>
</evidence>
<dbReference type="RefSeq" id="WP_345370744.1">
    <property type="nucleotide sequence ID" value="NZ_BAABJX010000024.1"/>
</dbReference>
<keyword evidence="7" id="KW-1278">Translocase</keyword>
<evidence type="ECO:0000256" key="7">
    <source>
        <dbReference type="HAMAP-Rule" id="MF_01394"/>
    </source>
</evidence>
<dbReference type="EMBL" id="BAABJX010000024">
    <property type="protein sequence ID" value="GAA4831436.1"/>
    <property type="molecule type" value="Genomic_DNA"/>
</dbReference>
<keyword evidence="5 7" id="KW-1133">Transmembrane helix</keyword>
<feature type="transmembrane region" description="Helical" evidence="7">
    <location>
        <begin position="6"/>
        <end position="29"/>
    </location>
</feature>
<comment type="catalytic activity">
    <reaction evidence="7 8">
        <text>a quinone + NADH + 5 H(+)(in) = a quinol + NAD(+) + 4 H(+)(out)</text>
        <dbReference type="Rhea" id="RHEA:57888"/>
        <dbReference type="ChEBI" id="CHEBI:15378"/>
        <dbReference type="ChEBI" id="CHEBI:24646"/>
        <dbReference type="ChEBI" id="CHEBI:57540"/>
        <dbReference type="ChEBI" id="CHEBI:57945"/>
        <dbReference type="ChEBI" id="CHEBI:132124"/>
    </reaction>
</comment>
<comment type="function">
    <text evidence="7">NDH-1 shuttles electrons from NADH, via FMN and iron-sulfur (Fe-S) centers, to quinones in the respiratory chain. The immediate electron acceptor for the enzyme in this species is believed to be a menaquinone. Couples the redox reaction to proton translocation (for every two electrons transferred, four hydrogen ions are translocated across the cytoplasmic membrane), and thus conserves the redox energy in a proton gradient.</text>
</comment>
<keyword evidence="10" id="KW-1185">Reference proteome</keyword>
<dbReference type="Gene3D" id="1.20.58.1610">
    <property type="entry name" value="NADH:ubiquinone/plastoquinone oxidoreductase, chain 3"/>
    <property type="match status" value="1"/>
</dbReference>
<evidence type="ECO:0000256" key="4">
    <source>
        <dbReference type="ARBA" id="ARBA00022692"/>
    </source>
</evidence>
<dbReference type="EC" id="7.1.1.-" evidence="7"/>
<name>A0ABP9D621_9BACT</name>
<keyword evidence="7 8" id="KW-0520">NAD</keyword>
<comment type="subunit">
    <text evidence="7">NDH-1 is composed of 14 different subunits. Subunits NuoA, H, J, K, L, M, N constitute the membrane sector of the complex.</text>
</comment>